<dbReference type="AlphaFoldDB" id="A0A0B2Q0X6"/>
<dbReference type="EMBL" id="KN661428">
    <property type="protein sequence ID" value="KHN14980.1"/>
    <property type="molecule type" value="Genomic_DNA"/>
</dbReference>
<organism evidence="1">
    <name type="scientific">Glycine soja</name>
    <name type="common">Wild soybean</name>
    <dbReference type="NCBI Taxonomy" id="3848"/>
    <lineage>
        <taxon>Eukaryota</taxon>
        <taxon>Viridiplantae</taxon>
        <taxon>Streptophyta</taxon>
        <taxon>Embryophyta</taxon>
        <taxon>Tracheophyta</taxon>
        <taxon>Spermatophyta</taxon>
        <taxon>Magnoliopsida</taxon>
        <taxon>eudicotyledons</taxon>
        <taxon>Gunneridae</taxon>
        <taxon>Pentapetalae</taxon>
        <taxon>rosids</taxon>
        <taxon>fabids</taxon>
        <taxon>Fabales</taxon>
        <taxon>Fabaceae</taxon>
        <taxon>Papilionoideae</taxon>
        <taxon>50 kb inversion clade</taxon>
        <taxon>NPAAA clade</taxon>
        <taxon>indigoferoid/millettioid clade</taxon>
        <taxon>Phaseoleae</taxon>
        <taxon>Glycine</taxon>
        <taxon>Glycine subgen. Soja</taxon>
    </lineage>
</organism>
<evidence type="ECO:0000313" key="1">
    <source>
        <dbReference type="EMBL" id="KHN14980.1"/>
    </source>
</evidence>
<protein>
    <submittedName>
        <fullName evidence="1">Uncharacterized protein</fullName>
    </submittedName>
</protein>
<dbReference type="Proteomes" id="UP000053555">
    <property type="component" value="Unassembled WGS sequence"/>
</dbReference>
<proteinExistence type="predicted"/>
<reference evidence="1" key="1">
    <citation type="submission" date="2014-07" db="EMBL/GenBank/DDBJ databases">
        <title>Identification of a novel salt tolerance gene in wild soybean by whole-genome sequencing.</title>
        <authorList>
            <person name="Lam H.-M."/>
            <person name="Qi X."/>
            <person name="Li M.-W."/>
            <person name="Liu X."/>
            <person name="Xie M."/>
            <person name="Ni M."/>
            <person name="Xu X."/>
        </authorList>
    </citation>
    <scope>NUCLEOTIDE SEQUENCE [LARGE SCALE GENOMIC DNA]</scope>
    <source>
        <tissue evidence="1">Root</tissue>
    </source>
</reference>
<dbReference type="SMR" id="A0A0B2Q0X6"/>
<accession>A0A0B2Q0X6</accession>
<name>A0A0B2Q0X6_GLYSO</name>
<sequence>MHPFIPIKIIFHPPFVFPLTFLNGGKKIQKKFEQGRIYLLLLLPPVNKSRVLVSSFSLFTVS</sequence>
<gene>
    <name evidence="1" type="ORF">glysoja_049343</name>
</gene>